<reference evidence="1 2" key="1">
    <citation type="journal article" date="2009" name="Science">
        <title>Green evolution and dynamic adaptations revealed by genomes of the marine picoeukaryotes Micromonas.</title>
        <authorList>
            <person name="Worden A.Z."/>
            <person name="Lee J.H."/>
            <person name="Mock T."/>
            <person name="Rouze P."/>
            <person name="Simmons M.P."/>
            <person name="Aerts A.L."/>
            <person name="Allen A.E."/>
            <person name="Cuvelier M.L."/>
            <person name="Derelle E."/>
            <person name="Everett M.V."/>
            <person name="Foulon E."/>
            <person name="Grimwood J."/>
            <person name="Gundlach H."/>
            <person name="Henrissat B."/>
            <person name="Napoli C."/>
            <person name="McDonald S.M."/>
            <person name="Parker M.S."/>
            <person name="Rombauts S."/>
            <person name="Salamov A."/>
            <person name="Von Dassow P."/>
            <person name="Badger J.H."/>
            <person name="Coutinho P.M."/>
            <person name="Demir E."/>
            <person name="Dubchak I."/>
            <person name="Gentemann C."/>
            <person name="Eikrem W."/>
            <person name="Gready J.E."/>
            <person name="John U."/>
            <person name="Lanier W."/>
            <person name="Lindquist E.A."/>
            <person name="Lucas S."/>
            <person name="Mayer K.F."/>
            <person name="Moreau H."/>
            <person name="Not F."/>
            <person name="Otillar R."/>
            <person name="Panaud O."/>
            <person name="Pangilinan J."/>
            <person name="Paulsen I."/>
            <person name="Piegu B."/>
            <person name="Poliakov A."/>
            <person name="Robbens S."/>
            <person name="Schmutz J."/>
            <person name="Toulza E."/>
            <person name="Wyss T."/>
            <person name="Zelensky A."/>
            <person name="Zhou K."/>
            <person name="Armbrust E.V."/>
            <person name="Bhattacharya D."/>
            <person name="Goodenough U.W."/>
            <person name="Van de Peer Y."/>
            <person name="Grigoriev I.V."/>
        </authorList>
    </citation>
    <scope>NUCLEOTIDE SEQUENCE [LARGE SCALE GENOMIC DNA]</scope>
    <source>
        <strain evidence="1 2">CCMP1545</strain>
    </source>
</reference>
<name>C1MQU2_MICPC</name>
<sequence>MVVICIGPCCVPLHALLPFLVGWAHRRGYLRWVRQDWFTYRWLKPRVKRAFGFALTEKEEGVLTRVAEKKVE</sequence>
<dbReference type="Proteomes" id="UP000001876">
    <property type="component" value="Unassembled WGS sequence"/>
</dbReference>
<protein>
    <submittedName>
        <fullName evidence="1">Predicted protein</fullName>
    </submittedName>
</protein>
<dbReference type="RefSeq" id="XP_003058188.1">
    <property type="nucleotide sequence ID" value="XM_003058142.1"/>
</dbReference>
<proteinExistence type="predicted"/>
<dbReference type="OrthoDB" id="566087at2759"/>
<dbReference type="OMA" id="VICIGPC"/>
<evidence type="ECO:0000313" key="2">
    <source>
        <dbReference type="Proteomes" id="UP000001876"/>
    </source>
</evidence>
<organism evidence="2">
    <name type="scientific">Micromonas pusilla (strain CCMP1545)</name>
    <name type="common">Picoplanktonic green alga</name>
    <dbReference type="NCBI Taxonomy" id="564608"/>
    <lineage>
        <taxon>Eukaryota</taxon>
        <taxon>Viridiplantae</taxon>
        <taxon>Chlorophyta</taxon>
        <taxon>Mamiellophyceae</taxon>
        <taxon>Mamiellales</taxon>
        <taxon>Mamiellaceae</taxon>
        <taxon>Micromonas</taxon>
    </lineage>
</organism>
<gene>
    <name evidence="1" type="ORF">MICPUCDRAFT_57412</name>
</gene>
<dbReference type="KEGG" id="mpp:MICPUCDRAFT_57412"/>
<dbReference type="EMBL" id="GG663738">
    <property type="protein sequence ID" value="EEH58139.1"/>
    <property type="molecule type" value="Genomic_DNA"/>
</dbReference>
<dbReference type="AlphaFoldDB" id="C1MQU2"/>
<accession>C1MQU2</accession>
<dbReference type="GeneID" id="9683254"/>
<evidence type="ECO:0000313" key="1">
    <source>
        <dbReference type="EMBL" id="EEH58139.1"/>
    </source>
</evidence>
<keyword evidence="2" id="KW-1185">Reference proteome</keyword>